<evidence type="ECO:0000259" key="5">
    <source>
        <dbReference type="Pfam" id="PF22422"/>
    </source>
</evidence>
<dbReference type="PANTHER" id="PTHR10412:SF11">
    <property type="entry name" value="MANNOSYL-OLIGOSACCHARIDE GLUCOSIDASE"/>
    <property type="match status" value="1"/>
</dbReference>
<evidence type="ECO:0000256" key="2">
    <source>
        <dbReference type="ARBA" id="ARBA00022801"/>
    </source>
</evidence>
<proteinExistence type="inferred from homology"/>
<dbReference type="Gene3D" id="1.50.10.10">
    <property type="match status" value="1"/>
</dbReference>
<dbReference type="InterPro" id="IPR012341">
    <property type="entry name" value="6hp_glycosidase-like_sf"/>
</dbReference>
<dbReference type="Proteomes" id="UP001501475">
    <property type="component" value="Unassembled WGS sequence"/>
</dbReference>
<evidence type="ECO:0000256" key="4">
    <source>
        <dbReference type="SAM" id="MobiDB-lite"/>
    </source>
</evidence>
<evidence type="ECO:0000256" key="3">
    <source>
        <dbReference type="ARBA" id="ARBA00023295"/>
    </source>
</evidence>
<evidence type="ECO:0000256" key="1">
    <source>
        <dbReference type="ARBA" id="ARBA00010833"/>
    </source>
</evidence>
<keyword evidence="2" id="KW-0378">Hydrolase</keyword>
<feature type="compositionally biased region" description="Basic and acidic residues" evidence="4">
    <location>
        <begin position="11"/>
        <end position="20"/>
    </location>
</feature>
<accession>A0ABP4WPK0</accession>
<dbReference type="PANTHER" id="PTHR10412">
    <property type="entry name" value="MANNOSYL-OLIGOSACCHARIDE GLUCOSIDASE"/>
    <property type="match status" value="1"/>
</dbReference>
<evidence type="ECO:0000313" key="6">
    <source>
        <dbReference type="EMBL" id="GAA1756638.1"/>
    </source>
</evidence>
<dbReference type="RefSeq" id="WP_344064378.1">
    <property type="nucleotide sequence ID" value="NZ_BAAAPN010000037.1"/>
</dbReference>
<dbReference type="InterPro" id="IPR054491">
    <property type="entry name" value="MGH1-like_GH"/>
</dbReference>
<sequence length="882" mass="99274">MTDQPMPPTAEHARLSEAQRPDSPWRLWGPYLAGRQWGTVREDYSADGDAWSFFPFDHAHTRAYRWGEDGIAGLTDRFGFLNLGLALWNGHDDRLKERLFGLTNPQGNHGEDVKEYWWPIDGTPTHSYAQVLYRYPQRAFPYDHLVTENAARGLGQDELELTDTGVLDDSRFFDVLVTHAKAGPEDVLVEITATNHGPDPAPLDLLPHLWFRNTWSWGRDERVPRLRLARGPKDESAIIAEHGYLGRYLLVADAEPRILFCDNETNQQATFGVPGGSKHPKDAINAAVVHGDASMVRRGHGTKAAFWWHWDAVAPGESVTIRLRLIRDGDVRTADPFADFDAIRDARHGEADAFYAAVIPADVPPEDAFIARRAFAGLQWCKQIYRYDVRQWLEGDPAEPAPPRERLARQPLGRNTSWRHLSLADVISMPDEWEYPWFAAWDLAFHCVALAHVDPDFAKEQLVLMCREWAMHPNGQLPAYEWNFSDVNPPVHAWAAWQVYTIDGSRDQEFLTRVFTKLLFNFGWWVNRKDAEGSNLFEGGFLGMDNVGPFDRSAPLPDGSRLEQSDATSWMAFYCLLMLRIAWELARTQPAWDEVATKFFEHFLAIAEAMDFFGSDNVELWDQEDGFYYDVVVAADGSSQKVRLRSMVGLLPLIGVANMPAWVDATLPDFTGHRAWLQARRPELLDALVHLADGSPDTLSVLTPDRLVRLLRRLVDESEFLAPGGIRSMSAAYREGTTLQLEGADLPVRYVPGASDSRLFGGNSNWRGPIWFPVNVLLTDALRRYAGGMAADVQVEYPAGSGRLIGVAEVADDIDRRLVGLFRIGPDGRRPSDPRDIPTHPLWQAHPTFSEYFHGDTGAGLGATHQTGWTALVAHLVCLRED</sequence>
<evidence type="ECO:0000313" key="7">
    <source>
        <dbReference type="Proteomes" id="UP001501475"/>
    </source>
</evidence>
<reference evidence="7" key="1">
    <citation type="journal article" date="2019" name="Int. J. Syst. Evol. Microbiol.">
        <title>The Global Catalogue of Microorganisms (GCM) 10K type strain sequencing project: providing services to taxonomists for standard genome sequencing and annotation.</title>
        <authorList>
            <consortium name="The Broad Institute Genomics Platform"/>
            <consortium name="The Broad Institute Genome Sequencing Center for Infectious Disease"/>
            <person name="Wu L."/>
            <person name="Ma J."/>
        </authorList>
    </citation>
    <scope>NUCLEOTIDE SEQUENCE [LARGE SCALE GENOMIC DNA]</scope>
    <source>
        <strain evidence="7">JCM 15591</strain>
    </source>
</reference>
<keyword evidence="7" id="KW-1185">Reference proteome</keyword>
<comment type="caution">
    <text evidence="6">The sequence shown here is derived from an EMBL/GenBank/DDBJ whole genome shotgun (WGS) entry which is preliminary data.</text>
</comment>
<organism evidence="6 7">
    <name type="scientific">Nostocoides vanveenii</name>
    <dbReference type="NCBI Taxonomy" id="330835"/>
    <lineage>
        <taxon>Bacteria</taxon>
        <taxon>Bacillati</taxon>
        <taxon>Actinomycetota</taxon>
        <taxon>Actinomycetes</taxon>
        <taxon>Micrococcales</taxon>
        <taxon>Intrasporangiaceae</taxon>
        <taxon>Nostocoides</taxon>
    </lineage>
</organism>
<keyword evidence="3" id="KW-0326">Glycosidase</keyword>
<gene>
    <name evidence="6" type="ORF">GCM10009810_15310</name>
</gene>
<dbReference type="InterPro" id="IPR004888">
    <property type="entry name" value="Glycoside_hydrolase_63"/>
</dbReference>
<name>A0ABP4WPK0_9MICO</name>
<dbReference type="SUPFAM" id="SSF48208">
    <property type="entry name" value="Six-hairpin glycosidases"/>
    <property type="match status" value="1"/>
</dbReference>
<comment type="similarity">
    <text evidence="1">Belongs to the glycosyl hydrolase 63 family.</text>
</comment>
<dbReference type="EMBL" id="BAAAPN010000037">
    <property type="protein sequence ID" value="GAA1756638.1"/>
    <property type="molecule type" value="Genomic_DNA"/>
</dbReference>
<protein>
    <submittedName>
        <fullName evidence="6">Glucosidase</fullName>
    </submittedName>
</protein>
<feature type="domain" description="Mannosylglycerate hydrolase MGH1-like glycoside hydrolase" evidence="5">
    <location>
        <begin position="435"/>
        <end position="664"/>
    </location>
</feature>
<dbReference type="InterPro" id="IPR008928">
    <property type="entry name" value="6-hairpin_glycosidase_sf"/>
</dbReference>
<dbReference type="Pfam" id="PF22422">
    <property type="entry name" value="MGH1-like_GH"/>
    <property type="match status" value="1"/>
</dbReference>
<feature type="region of interest" description="Disordered" evidence="4">
    <location>
        <begin position="1"/>
        <end position="21"/>
    </location>
</feature>